<evidence type="ECO:0000256" key="1">
    <source>
        <dbReference type="SAM" id="Phobius"/>
    </source>
</evidence>
<keyword evidence="1" id="KW-0472">Membrane</keyword>
<accession>A0A367RPZ1</accession>
<gene>
    <name evidence="2" type="ORF">A6769_09505</name>
</gene>
<protein>
    <submittedName>
        <fullName evidence="2">Uncharacterized protein</fullName>
    </submittedName>
</protein>
<keyword evidence="1" id="KW-0812">Transmembrane</keyword>
<name>A0A367RPZ1_NOSPU</name>
<comment type="caution">
    <text evidence="2">The sequence shown here is derived from an EMBL/GenBank/DDBJ whole genome shotgun (WGS) entry which is preliminary data.</text>
</comment>
<evidence type="ECO:0000313" key="2">
    <source>
        <dbReference type="EMBL" id="RCJ38618.1"/>
    </source>
</evidence>
<organism evidence="2 3">
    <name type="scientific">Nostoc punctiforme NIES-2108</name>
    <dbReference type="NCBI Taxonomy" id="1356359"/>
    <lineage>
        <taxon>Bacteria</taxon>
        <taxon>Bacillati</taxon>
        <taxon>Cyanobacteriota</taxon>
        <taxon>Cyanophyceae</taxon>
        <taxon>Nostocales</taxon>
        <taxon>Nostocaceae</taxon>
        <taxon>Nostoc</taxon>
    </lineage>
</organism>
<sequence length="61" mass="6787">MFAPTKTTNHFVIFASKTLLFSLLLFWNSIKLSLNEFYIYPLAENVAEPTDGGDEGDAGDD</sequence>
<keyword evidence="1" id="KW-1133">Transmembrane helix</keyword>
<feature type="transmembrane region" description="Helical" evidence="1">
    <location>
        <begin position="12"/>
        <end position="30"/>
    </location>
</feature>
<evidence type="ECO:0000313" key="3">
    <source>
        <dbReference type="Proteomes" id="UP000252085"/>
    </source>
</evidence>
<dbReference type="AlphaFoldDB" id="A0A367RPZ1"/>
<reference evidence="3" key="1">
    <citation type="submission" date="2016-04" db="EMBL/GenBank/DDBJ databases">
        <authorList>
            <person name="Tabuchi Yagui T.R."/>
        </authorList>
    </citation>
    <scope>NUCLEOTIDE SEQUENCE [LARGE SCALE GENOMIC DNA]</scope>
</reference>
<dbReference type="Proteomes" id="UP000252085">
    <property type="component" value="Unassembled WGS sequence"/>
</dbReference>
<proteinExistence type="predicted"/>
<dbReference type="EMBL" id="LXQE01000117">
    <property type="protein sequence ID" value="RCJ38618.1"/>
    <property type="molecule type" value="Genomic_DNA"/>
</dbReference>